<sequence>MDLTNIIEELKKYLKITIKSKKRLEHIYNVADFSKKLAQIHELPVEKVEVAALGHDLFRDVDPNRLIKLARFYKIPLDKFDKNRPILLHGKISAEFLKRKFYIDEDIYQAIYYHTSGYEKMGDIGKALVISDSAGDDRDFEGVEELRKVSYTSLNEGYKLVIKNKISYALAKERYILEDTYKTWNTLCQI</sequence>
<dbReference type="InterPro" id="IPR051094">
    <property type="entry name" value="Diverse_Catalytic_Enzymes"/>
</dbReference>
<dbReference type="GO" id="GO:0000166">
    <property type="term" value="F:nucleotide binding"/>
    <property type="evidence" value="ECO:0007669"/>
    <property type="project" value="UniProtKB-KW"/>
</dbReference>
<dbReference type="Proteomes" id="UP000236434">
    <property type="component" value="Unassembled WGS sequence"/>
</dbReference>
<keyword evidence="5" id="KW-0408">Iron</keyword>
<reference evidence="8 9" key="1">
    <citation type="submission" date="2013-12" db="EMBL/GenBank/DDBJ databases">
        <title>Comparative genomics of Petrotoga isolates.</title>
        <authorList>
            <person name="Nesbo C.L."/>
            <person name="Charchuk R."/>
            <person name="Chow K."/>
        </authorList>
    </citation>
    <scope>NUCLEOTIDE SEQUENCE [LARGE SCALE GENOMIC DNA]</scope>
    <source>
        <strain evidence="8 9">DSM 13574</strain>
    </source>
</reference>
<keyword evidence="3" id="KW-0547">Nucleotide-binding</keyword>
<dbReference type="InterPro" id="IPR005249">
    <property type="entry name" value="YqeK"/>
</dbReference>
<accession>A0A2K1P4H5</accession>
<dbReference type="InterPro" id="IPR003607">
    <property type="entry name" value="HD/PDEase_dom"/>
</dbReference>
<comment type="caution">
    <text evidence="8">The sequence shown here is derived from an EMBL/GenBank/DDBJ whole genome shotgun (WGS) entry which is preliminary data.</text>
</comment>
<name>A0A2K1P4H5_9BACT</name>
<evidence type="ECO:0000256" key="5">
    <source>
        <dbReference type="ARBA" id="ARBA00023004"/>
    </source>
</evidence>
<dbReference type="SUPFAM" id="SSF109604">
    <property type="entry name" value="HD-domain/PDEase-like"/>
    <property type="match status" value="1"/>
</dbReference>
<feature type="domain" description="HD" evidence="7">
    <location>
        <begin position="23"/>
        <end position="121"/>
    </location>
</feature>
<evidence type="ECO:0000313" key="8">
    <source>
        <dbReference type="EMBL" id="PNR97699.1"/>
    </source>
</evidence>
<evidence type="ECO:0000256" key="6">
    <source>
        <dbReference type="ARBA" id="ARBA00049417"/>
    </source>
</evidence>
<gene>
    <name evidence="8" type="ORF">X929_02950</name>
</gene>
<dbReference type="InterPro" id="IPR006674">
    <property type="entry name" value="HD_domain"/>
</dbReference>
<protein>
    <recommendedName>
        <fullName evidence="1">bis(5'-nucleosyl)-tetraphosphatase (symmetrical)</fullName>
        <ecNumber evidence="1">3.6.1.41</ecNumber>
    </recommendedName>
</protein>
<keyword evidence="2" id="KW-0479">Metal-binding</keyword>
<evidence type="ECO:0000256" key="3">
    <source>
        <dbReference type="ARBA" id="ARBA00022741"/>
    </source>
</evidence>
<proteinExistence type="predicted"/>
<dbReference type="GO" id="GO:0008803">
    <property type="term" value="F:bis(5'-nucleosyl)-tetraphosphatase (symmetrical) activity"/>
    <property type="evidence" value="ECO:0007669"/>
    <property type="project" value="UniProtKB-EC"/>
</dbReference>
<comment type="catalytic activity">
    <reaction evidence="6">
        <text>P(1),P(4)-bis(5'-adenosyl) tetraphosphate + H2O = 2 ADP + 2 H(+)</text>
        <dbReference type="Rhea" id="RHEA:24252"/>
        <dbReference type="ChEBI" id="CHEBI:15377"/>
        <dbReference type="ChEBI" id="CHEBI:15378"/>
        <dbReference type="ChEBI" id="CHEBI:58141"/>
        <dbReference type="ChEBI" id="CHEBI:456216"/>
        <dbReference type="EC" id="3.6.1.41"/>
    </reaction>
</comment>
<dbReference type="PANTHER" id="PTHR35795">
    <property type="entry name" value="SLR1885 PROTEIN"/>
    <property type="match status" value="1"/>
</dbReference>
<evidence type="ECO:0000313" key="9">
    <source>
        <dbReference type="Proteomes" id="UP000236434"/>
    </source>
</evidence>
<evidence type="ECO:0000256" key="2">
    <source>
        <dbReference type="ARBA" id="ARBA00022723"/>
    </source>
</evidence>
<dbReference type="NCBIfam" id="TIGR00488">
    <property type="entry name" value="bis(5'-nucleosyl)-tetraphosphatase (symmetrical) YqeK"/>
    <property type="match status" value="1"/>
</dbReference>
<dbReference type="RefSeq" id="WP_169924924.1">
    <property type="nucleotide sequence ID" value="NZ_AZRL01000004.1"/>
</dbReference>
<dbReference type="EC" id="3.6.1.41" evidence="1"/>
<dbReference type="Pfam" id="PF01966">
    <property type="entry name" value="HD"/>
    <property type="match status" value="1"/>
</dbReference>
<dbReference type="PANTHER" id="PTHR35795:SF1">
    <property type="entry name" value="BIS(5'-NUCLEOSYL)-TETRAPHOSPHATASE, SYMMETRICAL"/>
    <property type="match status" value="1"/>
</dbReference>
<evidence type="ECO:0000256" key="4">
    <source>
        <dbReference type="ARBA" id="ARBA00022801"/>
    </source>
</evidence>
<dbReference type="GO" id="GO:0046872">
    <property type="term" value="F:metal ion binding"/>
    <property type="evidence" value="ECO:0007669"/>
    <property type="project" value="UniProtKB-KW"/>
</dbReference>
<evidence type="ECO:0000256" key="1">
    <source>
        <dbReference type="ARBA" id="ARBA00012506"/>
    </source>
</evidence>
<dbReference type="AlphaFoldDB" id="A0A2K1P4H5"/>
<keyword evidence="4 8" id="KW-0378">Hydrolase</keyword>
<dbReference type="Gene3D" id="1.10.3210.10">
    <property type="entry name" value="Hypothetical protein af1432"/>
    <property type="match status" value="1"/>
</dbReference>
<organism evidence="8 9">
    <name type="scientific">Petrotoga olearia DSM 13574</name>
    <dbReference type="NCBI Taxonomy" id="1122955"/>
    <lineage>
        <taxon>Bacteria</taxon>
        <taxon>Thermotogati</taxon>
        <taxon>Thermotogota</taxon>
        <taxon>Thermotogae</taxon>
        <taxon>Petrotogales</taxon>
        <taxon>Petrotogaceae</taxon>
        <taxon>Petrotoga</taxon>
    </lineage>
</organism>
<dbReference type="CDD" id="cd00077">
    <property type="entry name" value="HDc"/>
    <property type="match status" value="1"/>
</dbReference>
<dbReference type="EMBL" id="AZRL01000004">
    <property type="protein sequence ID" value="PNR97699.1"/>
    <property type="molecule type" value="Genomic_DNA"/>
</dbReference>
<evidence type="ECO:0000259" key="7">
    <source>
        <dbReference type="Pfam" id="PF01966"/>
    </source>
</evidence>